<organism evidence="6 7">
    <name type="scientific">Alkalibacterium thalassium</name>
    <dbReference type="NCBI Taxonomy" id="426701"/>
    <lineage>
        <taxon>Bacteria</taxon>
        <taxon>Bacillati</taxon>
        <taxon>Bacillota</taxon>
        <taxon>Bacilli</taxon>
        <taxon>Lactobacillales</taxon>
        <taxon>Carnobacteriaceae</taxon>
        <taxon>Alkalibacterium</taxon>
    </lineage>
</organism>
<evidence type="ECO:0000256" key="2">
    <source>
        <dbReference type="ARBA" id="ARBA00023125"/>
    </source>
</evidence>
<protein>
    <submittedName>
        <fullName evidence="6">Transcriptional regulator, RpiR family</fullName>
    </submittedName>
</protein>
<dbReference type="GO" id="GO:1901135">
    <property type="term" value="P:carbohydrate derivative metabolic process"/>
    <property type="evidence" value="ECO:0007669"/>
    <property type="project" value="InterPro"/>
</dbReference>
<evidence type="ECO:0000259" key="5">
    <source>
        <dbReference type="PROSITE" id="PS51464"/>
    </source>
</evidence>
<proteinExistence type="predicted"/>
<dbReference type="OrthoDB" id="6590756at2"/>
<evidence type="ECO:0000313" key="6">
    <source>
        <dbReference type="EMBL" id="SDJ77760.1"/>
    </source>
</evidence>
<dbReference type="SUPFAM" id="SSF53697">
    <property type="entry name" value="SIS domain"/>
    <property type="match status" value="1"/>
</dbReference>
<keyword evidence="2" id="KW-0238">DNA-binding</keyword>
<evidence type="ECO:0000256" key="3">
    <source>
        <dbReference type="ARBA" id="ARBA00023163"/>
    </source>
</evidence>
<dbReference type="InterPro" id="IPR035472">
    <property type="entry name" value="RpiR-like_SIS"/>
</dbReference>
<reference evidence="7" key="1">
    <citation type="submission" date="2016-10" db="EMBL/GenBank/DDBJ databases">
        <authorList>
            <person name="Varghese N."/>
            <person name="Submissions S."/>
        </authorList>
    </citation>
    <scope>NUCLEOTIDE SEQUENCE [LARGE SCALE GENOMIC DNA]</scope>
    <source>
        <strain evidence="7">DSM 19181</strain>
    </source>
</reference>
<dbReference type="GO" id="GO:0003677">
    <property type="term" value="F:DNA binding"/>
    <property type="evidence" value="ECO:0007669"/>
    <property type="project" value="UniProtKB-KW"/>
</dbReference>
<keyword evidence="7" id="KW-1185">Reference proteome</keyword>
<keyword evidence="1" id="KW-0805">Transcription regulation</keyword>
<evidence type="ECO:0000259" key="4">
    <source>
        <dbReference type="PROSITE" id="PS51071"/>
    </source>
</evidence>
<accession>A0A1G8WJM8</accession>
<dbReference type="PROSITE" id="PS51071">
    <property type="entry name" value="HTH_RPIR"/>
    <property type="match status" value="1"/>
</dbReference>
<dbReference type="InterPro" id="IPR046348">
    <property type="entry name" value="SIS_dom_sf"/>
</dbReference>
<dbReference type="RefSeq" id="WP_091264774.1">
    <property type="nucleotide sequence ID" value="NZ_FNFK01000004.1"/>
</dbReference>
<evidence type="ECO:0000313" key="7">
    <source>
        <dbReference type="Proteomes" id="UP000199433"/>
    </source>
</evidence>
<dbReference type="Gene3D" id="1.10.10.10">
    <property type="entry name" value="Winged helix-like DNA-binding domain superfamily/Winged helix DNA-binding domain"/>
    <property type="match status" value="1"/>
</dbReference>
<gene>
    <name evidence="6" type="ORF">SAMN04488098_100424</name>
</gene>
<dbReference type="PROSITE" id="PS51464">
    <property type="entry name" value="SIS"/>
    <property type="match status" value="1"/>
</dbReference>
<dbReference type="Pfam" id="PF01380">
    <property type="entry name" value="SIS"/>
    <property type="match status" value="1"/>
</dbReference>
<dbReference type="Gene3D" id="3.40.50.10490">
    <property type="entry name" value="Glucose-6-phosphate isomerase like protein, domain 1"/>
    <property type="match status" value="1"/>
</dbReference>
<sequence length="251" mass="28169">MIDLSKLTAGKTLTSLETDILTYIVEHITDIQDMGVRAVARETYTSPASVIRLSKKLGFTGFTDMYYSLLPLIKQAEHGENHTESRFLNRTLSSLVKDCSLETMDAFIDQVLMNKQKYIFIYATGFSKIIAEYLYKKLLVLGKKVIMSSGSDSVGVFENNLDDIGVMLVVSKSGETDQVYQKLKTASEAGIYTVSYTQDSSNRIAELADLSIQISDSHKLDDQNLLPNVFFPGVLFSFELIVERYLDRFSS</sequence>
<dbReference type="Proteomes" id="UP000199433">
    <property type="component" value="Unassembled WGS sequence"/>
</dbReference>
<dbReference type="InterPro" id="IPR009057">
    <property type="entry name" value="Homeodomain-like_sf"/>
</dbReference>
<evidence type="ECO:0000256" key="1">
    <source>
        <dbReference type="ARBA" id="ARBA00023015"/>
    </source>
</evidence>
<dbReference type="EMBL" id="FNFK01000004">
    <property type="protein sequence ID" value="SDJ77760.1"/>
    <property type="molecule type" value="Genomic_DNA"/>
</dbReference>
<dbReference type="PANTHER" id="PTHR30514">
    <property type="entry name" value="GLUCOKINASE"/>
    <property type="match status" value="1"/>
</dbReference>
<dbReference type="SUPFAM" id="SSF46689">
    <property type="entry name" value="Homeodomain-like"/>
    <property type="match status" value="1"/>
</dbReference>
<dbReference type="GO" id="GO:0097367">
    <property type="term" value="F:carbohydrate derivative binding"/>
    <property type="evidence" value="ECO:0007669"/>
    <property type="project" value="InterPro"/>
</dbReference>
<dbReference type="STRING" id="426701.SAMN04488098_100424"/>
<dbReference type="PANTHER" id="PTHR30514:SF21">
    <property type="entry name" value="RPIR-FAMILY TRANSCRIPTIONAL REGULATOR"/>
    <property type="match status" value="1"/>
</dbReference>
<name>A0A1G8WJM8_9LACT</name>
<feature type="domain" description="SIS" evidence="5">
    <location>
        <begin position="108"/>
        <end position="251"/>
    </location>
</feature>
<keyword evidence="3" id="KW-0804">Transcription</keyword>
<dbReference type="InterPro" id="IPR001347">
    <property type="entry name" value="SIS_dom"/>
</dbReference>
<dbReference type="AlphaFoldDB" id="A0A1G8WJM8"/>
<dbReference type="GO" id="GO:0003700">
    <property type="term" value="F:DNA-binding transcription factor activity"/>
    <property type="evidence" value="ECO:0007669"/>
    <property type="project" value="InterPro"/>
</dbReference>
<dbReference type="CDD" id="cd05013">
    <property type="entry name" value="SIS_RpiR"/>
    <property type="match status" value="1"/>
</dbReference>
<dbReference type="InterPro" id="IPR047640">
    <property type="entry name" value="RpiR-like"/>
</dbReference>
<dbReference type="Pfam" id="PF01418">
    <property type="entry name" value="HTH_6"/>
    <property type="match status" value="1"/>
</dbReference>
<dbReference type="InterPro" id="IPR036388">
    <property type="entry name" value="WH-like_DNA-bd_sf"/>
</dbReference>
<feature type="domain" description="HTH rpiR-type" evidence="4">
    <location>
        <begin position="1"/>
        <end position="76"/>
    </location>
</feature>
<dbReference type="InterPro" id="IPR000281">
    <property type="entry name" value="HTH_RpiR"/>
</dbReference>